<name>C5B4Y6_METEA</name>
<reference evidence="2 3" key="1">
    <citation type="journal article" date="2009" name="PLoS ONE">
        <title>Methylobacterium genome sequences: a reference blueprint to investigate microbial metabolism of C1 compounds from natural and industrial sources.</title>
        <authorList>
            <person name="Vuilleumier S."/>
            <person name="Chistoserdova L."/>
            <person name="Lee M.-C."/>
            <person name="Bringel F."/>
            <person name="Lajus A."/>
            <person name="Zhou Y."/>
            <person name="Gourion B."/>
            <person name="Barbe V."/>
            <person name="Chang J."/>
            <person name="Cruveiller S."/>
            <person name="Dossat C."/>
            <person name="Gillett W."/>
            <person name="Gruffaz C."/>
            <person name="Haugen E."/>
            <person name="Hourcade E."/>
            <person name="Levy R."/>
            <person name="Mangenot S."/>
            <person name="Muller E."/>
            <person name="Nadalig T."/>
            <person name="Pagni M."/>
            <person name="Penny C."/>
            <person name="Peyraud R."/>
            <person name="Robinson D.G."/>
            <person name="Roche D."/>
            <person name="Rouy Z."/>
            <person name="Saenampechek C."/>
            <person name="Salvignol G."/>
            <person name="Vallenet D."/>
            <person name="Wu Z."/>
            <person name="Marx C.J."/>
            <person name="Vorholt J.A."/>
            <person name="Olson M.V."/>
            <person name="Kaul R."/>
            <person name="Weissenbach J."/>
            <person name="Medigue C."/>
            <person name="Lidstrom M.E."/>
        </authorList>
    </citation>
    <scope>NUCLEOTIDE SEQUENCE [LARGE SCALE GENOMIC DNA]</scope>
    <source>
        <strain evidence="3">ATCC 14718 / DSM 1338 / JCM 2805 / NCIMB 9133 / AM1</strain>
    </source>
</reference>
<evidence type="ECO:0000313" key="2">
    <source>
        <dbReference type="EMBL" id="ACS43518.1"/>
    </source>
</evidence>
<dbReference type="AlphaFoldDB" id="C5B4Y6"/>
<evidence type="ECO:0000313" key="3">
    <source>
        <dbReference type="Proteomes" id="UP000009081"/>
    </source>
</evidence>
<evidence type="ECO:0000256" key="1">
    <source>
        <dbReference type="SAM" id="MobiDB-lite"/>
    </source>
</evidence>
<feature type="compositionally biased region" description="Basic residues" evidence="1">
    <location>
        <begin position="96"/>
        <end position="114"/>
    </location>
</feature>
<dbReference type="Proteomes" id="UP000009081">
    <property type="component" value="Plasmid megaplasmid"/>
</dbReference>
<feature type="region of interest" description="Disordered" evidence="1">
    <location>
        <begin position="63"/>
        <end position="155"/>
    </location>
</feature>
<feature type="compositionally biased region" description="Gly residues" evidence="1">
    <location>
        <begin position="78"/>
        <end position="90"/>
    </location>
</feature>
<organism evidence="2 3">
    <name type="scientific">Methylorubrum extorquens (strain ATCC 14718 / DSM 1338 / JCM 2805 / NCIMB 9133 / AM1)</name>
    <name type="common">Methylobacterium extorquens</name>
    <dbReference type="NCBI Taxonomy" id="272630"/>
    <lineage>
        <taxon>Bacteria</taxon>
        <taxon>Pseudomonadati</taxon>
        <taxon>Pseudomonadota</taxon>
        <taxon>Alphaproteobacteria</taxon>
        <taxon>Hyphomicrobiales</taxon>
        <taxon>Methylobacteriaceae</taxon>
        <taxon>Methylorubrum</taxon>
    </lineage>
</organism>
<dbReference type="EMBL" id="CP001511">
    <property type="protein sequence ID" value="ACS43518.1"/>
    <property type="molecule type" value="Genomic_DNA"/>
</dbReference>
<accession>C5B4Y6</accession>
<keyword evidence="3" id="KW-1185">Reference proteome</keyword>
<feature type="compositionally biased region" description="Basic and acidic residues" evidence="1">
    <location>
        <begin position="141"/>
        <end position="155"/>
    </location>
</feature>
<feature type="region of interest" description="Disordered" evidence="1">
    <location>
        <begin position="1"/>
        <end position="20"/>
    </location>
</feature>
<sequence length="155" mass="16589">MRRALEPPPKERTSASLFGGTECSSYGRQFDLAGYEPWDPIVSTEVLKAARSAGWVLANEGSISRCAPDGSRTRNGCAGDGSGGWMGSGSGARRTGGGRRRGTSRDRPKARRPPAPHSIEAGDPGVENIMAPRQTMDEAEPMVRRSRPDECMADL</sequence>
<geneLocation type="plasmid" evidence="2 3">
    <name>megaplasmid</name>
</geneLocation>
<protein>
    <submittedName>
        <fullName evidence="2">Uncharacterized protein</fullName>
    </submittedName>
</protein>
<dbReference type="HOGENOM" id="CLU_1693432_0_0_5"/>
<gene>
    <name evidence="2" type="ordered locus">MexAM1_META2p0671</name>
</gene>
<feature type="compositionally biased region" description="Basic and acidic residues" evidence="1">
    <location>
        <begin position="1"/>
        <end position="13"/>
    </location>
</feature>
<dbReference type="KEGG" id="mea:Mex_2p0671"/>
<proteinExistence type="predicted"/>
<keyword evidence="2" id="KW-0614">Plasmid</keyword>